<dbReference type="InterPro" id="IPR011033">
    <property type="entry name" value="PRC_barrel-like_sf"/>
</dbReference>
<feature type="domain" description="DUF2382" evidence="3">
    <location>
        <begin position="116"/>
        <end position="178"/>
    </location>
</feature>
<protein>
    <submittedName>
        <fullName evidence="4">PRC-barrel domain protein</fullName>
    </submittedName>
</protein>
<dbReference type="Pfam" id="PF05239">
    <property type="entry name" value="PRC"/>
    <property type="match status" value="1"/>
</dbReference>
<sequence length="188" mass="21071">MPDLDTVLAWRGKTVVDRDGEKAGNLGALYLDEQDRPAYAGVQTGLFRRRESMVPLDGARELGEDVQVPYTLDQIREAPNVDADVNLTDEEQDRLAAHYGEPTQILEGDTGPEAEMVRSEEEVSFGVEPAKPRERVRLRKHTVVEHVEQTVPVRREEIRLEHEPPPEGKIVDVQDADEGEAPERGASR</sequence>
<feature type="compositionally biased region" description="Basic and acidic residues" evidence="1">
    <location>
        <begin position="156"/>
        <end position="172"/>
    </location>
</feature>
<dbReference type="InterPro" id="IPR027275">
    <property type="entry name" value="PRC-brl_dom"/>
</dbReference>
<dbReference type="Proteomes" id="UP000278962">
    <property type="component" value="Unassembled WGS sequence"/>
</dbReference>
<organism evidence="4 5">
    <name type="scientific">Solirubrobacter pauli</name>
    <dbReference type="NCBI Taxonomy" id="166793"/>
    <lineage>
        <taxon>Bacteria</taxon>
        <taxon>Bacillati</taxon>
        <taxon>Actinomycetota</taxon>
        <taxon>Thermoleophilia</taxon>
        <taxon>Solirubrobacterales</taxon>
        <taxon>Solirubrobacteraceae</taxon>
        <taxon>Solirubrobacter</taxon>
    </lineage>
</organism>
<dbReference type="GO" id="GO:0019684">
    <property type="term" value="P:photosynthesis, light reaction"/>
    <property type="evidence" value="ECO:0007669"/>
    <property type="project" value="InterPro"/>
</dbReference>
<dbReference type="AlphaFoldDB" id="A0A660LD48"/>
<evidence type="ECO:0000313" key="5">
    <source>
        <dbReference type="Proteomes" id="UP000278962"/>
    </source>
</evidence>
<dbReference type="InterPro" id="IPR014747">
    <property type="entry name" value="Bac_photo_RC_H_C"/>
</dbReference>
<dbReference type="Gene3D" id="3.90.50.10">
    <property type="entry name" value="Photosynthetic Reaction Center, subunit H, domain 2"/>
    <property type="match status" value="1"/>
</dbReference>
<dbReference type="EMBL" id="RBIL01000001">
    <property type="protein sequence ID" value="RKQ90631.1"/>
    <property type="molecule type" value="Genomic_DNA"/>
</dbReference>
<evidence type="ECO:0000313" key="4">
    <source>
        <dbReference type="EMBL" id="RKQ90631.1"/>
    </source>
</evidence>
<feature type="domain" description="PRC-barrel" evidence="2">
    <location>
        <begin position="11"/>
        <end position="64"/>
    </location>
</feature>
<comment type="caution">
    <text evidence="4">The sequence shown here is derived from an EMBL/GenBank/DDBJ whole genome shotgun (WGS) entry which is preliminary data.</text>
</comment>
<dbReference type="RefSeq" id="WP_170178785.1">
    <property type="nucleotide sequence ID" value="NZ_RBIL01000001.1"/>
</dbReference>
<reference evidence="4 5" key="1">
    <citation type="submission" date="2018-10" db="EMBL/GenBank/DDBJ databases">
        <title>Genomic Encyclopedia of Archaeal and Bacterial Type Strains, Phase II (KMG-II): from individual species to whole genera.</title>
        <authorList>
            <person name="Goeker M."/>
        </authorList>
    </citation>
    <scope>NUCLEOTIDE SEQUENCE [LARGE SCALE GENOMIC DNA]</scope>
    <source>
        <strain evidence="4 5">DSM 14954</strain>
    </source>
</reference>
<proteinExistence type="predicted"/>
<keyword evidence="5" id="KW-1185">Reference proteome</keyword>
<accession>A0A660LD48</accession>
<gene>
    <name evidence="4" type="ORF">C8N24_0443</name>
</gene>
<dbReference type="InterPro" id="IPR019060">
    <property type="entry name" value="DUF2382"/>
</dbReference>
<feature type="region of interest" description="Disordered" evidence="1">
    <location>
        <begin position="156"/>
        <end position="188"/>
    </location>
</feature>
<evidence type="ECO:0000259" key="3">
    <source>
        <dbReference type="Pfam" id="PF09557"/>
    </source>
</evidence>
<name>A0A660LD48_9ACTN</name>
<dbReference type="GO" id="GO:0030077">
    <property type="term" value="C:plasma membrane light-harvesting complex"/>
    <property type="evidence" value="ECO:0007669"/>
    <property type="project" value="InterPro"/>
</dbReference>
<dbReference type="Pfam" id="PF09557">
    <property type="entry name" value="DUF2382"/>
    <property type="match status" value="1"/>
</dbReference>
<evidence type="ECO:0000256" key="1">
    <source>
        <dbReference type="SAM" id="MobiDB-lite"/>
    </source>
</evidence>
<dbReference type="SUPFAM" id="SSF50346">
    <property type="entry name" value="PRC-barrel domain"/>
    <property type="match status" value="1"/>
</dbReference>
<evidence type="ECO:0000259" key="2">
    <source>
        <dbReference type="Pfam" id="PF05239"/>
    </source>
</evidence>